<protein>
    <recommendedName>
        <fullName evidence="3">Secreted protein</fullName>
    </recommendedName>
</protein>
<dbReference type="EMBL" id="OZ021743">
    <property type="protein sequence ID" value="CAK9329322.1"/>
    <property type="molecule type" value="Genomic_DNA"/>
</dbReference>
<dbReference type="Proteomes" id="UP001642487">
    <property type="component" value="Chromosome 9"/>
</dbReference>
<evidence type="ECO:0008006" key="3">
    <source>
        <dbReference type="Google" id="ProtNLM"/>
    </source>
</evidence>
<keyword evidence="2" id="KW-1185">Reference proteome</keyword>
<organism evidence="1 2">
    <name type="scientific">Citrullus colocynthis</name>
    <name type="common">colocynth</name>
    <dbReference type="NCBI Taxonomy" id="252529"/>
    <lineage>
        <taxon>Eukaryota</taxon>
        <taxon>Viridiplantae</taxon>
        <taxon>Streptophyta</taxon>
        <taxon>Embryophyta</taxon>
        <taxon>Tracheophyta</taxon>
        <taxon>Spermatophyta</taxon>
        <taxon>Magnoliopsida</taxon>
        <taxon>eudicotyledons</taxon>
        <taxon>Gunneridae</taxon>
        <taxon>Pentapetalae</taxon>
        <taxon>rosids</taxon>
        <taxon>fabids</taxon>
        <taxon>Cucurbitales</taxon>
        <taxon>Cucurbitaceae</taxon>
        <taxon>Benincaseae</taxon>
        <taxon>Citrullus</taxon>
    </lineage>
</organism>
<evidence type="ECO:0000313" key="2">
    <source>
        <dbReference type="Proteomes" id="UP001642487"/>
    </source>
</evidence>
<reference evidence="1 2" key="1">
    <citation type="submission" date="2024-03" db="EMBL/GenBank/DDBJ databases">
        <authorList>
            <person name="Gkanogiannis A."/>
            <person name="Becerra Lopez-Lavalle L."/>
        </authorList>
    </citation>
    <scope>NUCLEOTIDE SEQUENCE [LARGE SCALE GENOMIC DNA]</scope>
</reference>
<proteinExistence type="predicted"/>
<name>A0ABP0ZB81_9ROSI</name>
<gene>
    <name evidence="1" type="ORF">CITCOLO1_LOCUS21767</name>
</gene>
<sequence>MLLTPPARSMSRMLVAVECSFIGCSKLPAKQNKRSGFAPGSSSATEVVRRCRRKLCVAVMMSSSPFAGWVAGWTEVHDKGKGVAATLILT</sequence>
<evidence type="ECO:0000313" key="1">
    <source>
        <dbReference type="EMBL" id="CAK9329322.1"/>
    </source>
</evidence>
<accession>A0ABP0ZB81</accession>